<accession>A0A7L5E1Z1</accession>
<dbReference type="AlphaFoldDB" id="A0A7L5E1Z1"/>
<organism evidence="1 2">
    <name type="scientific">Spirosoma rhododendri</name>
    <dbReference type="NCBI Taxonomy" id="2728024"/>
    <lineage>
        <taxon>Bacteria</taxon>
        <taxon>Pseudomonadati</taxon>
        <taxon>Bacteroidota</taxon>
        <taxon>Cytophagia</taxon>
        <taxon>Cytophagales</taxon>
        <taxon>Cytophagaceae</taxon>
        <taxon>Spirosoma</taxon>
    </lineage>
</organism>
<dbReference type="KEGG" id="srho:HH216_25385"/>
<proteinExistence type="predicted"/>
<evidence type="ECO:0000313" key="1">
    <source>
        <dbReference type="EMBL" id="QJD81710.1"/>
    </source>
</evidence>
<dbReference type="InterPro" id="IPR056955">
    <property type="entry name" value="ORC-CDC6-like"/>
</dbReference>
<keyword evidence="1" id="KW-0614">Plasmid</keyword>
<evidence type="ECO:0000313" key="2">
    <source>
        <dbReference type="Proteomes" id="UP000501128"/>
    </source>
</evidence>
<reference evidence="1 2" key="1">
    <citation type="submission" date="2020-04" db="EMBL/GenBank/DDBJ databases">
        <title>Genome sequencing of novel species.</title>
        <authorList>
            <person name="Heo J."/>
            <person name="Kim S.-J."/>
            <person name="Kim J.-S."/>
            <person name="Hong S.-B."/>
            <person name="Kwon S.-W."/>
        </authorList>
    </citation>
    <scope>NUCLEOTIDE SEQUENCE [LARGE SCALE GENOMIC DNA]</scope>
    <source>
        <strain evidence="1 2">CJU-R4</strain>
        <plasmid evidence="1 2">unnamed2</plasmid>
    </source>
</reference>
<dbReference type="Pfam" id="PF24389">
    <property type="entry name" value="ORC-CDC6-like"/>
    <property type="match status" value="1"/>
</dbReference>
<keyword evidence="2" id="KW-1185">Reference proteome</keyword>
<sequence length="624" mass="72573">MEFLKQNPFVVLSPEGKEVENTSAETIHKLFVDVFDDFKSIPEQGHVFLNGPRGSGKSMMFRFLLPDCQLIDKKKTQYNELPFFGIHIPIKLTSINNPEFDLVKDFGDYIFNEHILTMYFAELIFNSFTTLNYNNLEKSTDDLTAEIVAFYNKSFVRKLKLCGWNNQEDYDFNPKNPKEAFDIISQICFEVFTEATQYLKRNVANKSKGDQSSNVIYNGALCDYLSFLYPILKELKKLTIFPNKPIFLLVDDADNLSESQTVVLNTWVSYRSNAEVSLKISTQLNYKTYNTISGTNIDSPHDYFDINILSVYTSSKAIYNTRIRQIVQKRFEYFFERIDIDPEYFFPQDLNQIEEINKQKKLIAENFEKEGRGYRENDDIQRYAVSNYIKSLKGNSKSGHTFSYSGFNQLVNISSGIIRHFLTPAAKMFNNQYRNLKLKDPAIRYVDITQIPPSVQNEEIRDYSIKQIFDEYDKLNQDINQIKSDPKYLSKVERLRNLINGLGGLFHSYLISDRSERRVFSFAISGYPDPDLIEIINLGIRFGYFHKHTIGNKEGTGRTRLYILSRILAPCFFLDPSSFAGYKFFTSEKLLQATYRPDRFIREMTISSSDLGDLTLFNNQLDEN</sequence>
<geneLocation type="plasmid" evidence="1 2">
    <name>unnamed2</name>
</geneLocation>
<name>A0A7L5E1Z1_9BACT</name>
<dbReference type="RefSeq" id="WP_169553727.1">
    <property type="nucleotide sequence ID" value="NZ_CP051679.1"/>
</dbReference>
<dbReference type="EMBL" id="CP051679">
    <property type="protein sequence ID" value="QJD81710.1"/>
    <property type="molecule type" value="Genomic_DNA"/>
</dbReference>
<protein>
    <submittedName>
        <fullName evidence="1">Uncharacterized protein</fullName>
    </submittedName>
</protein>
<dbReference type="Proteomes" id="UP000501128">
    <property type="component" value="Plasmid unnamed2"/>
</dbReference>
<gene>
    <name evidence="1" type="ORF">HH216_25385</name>
</gene>